<dbReference type="SUPFAM" id="SSF52172">
    <property type="entry name" value="CheY-like"/>
    <property type="match status" value="1"/>
</dbReference>
<feature type="modified residue" description="4-aspartylphosphate" evidence="2">
    <location>
        <position position="60"/>
    </location>
</feature>
<dbReference type="Pfam" id="PF00072">
    <property type="entry name" value="Response_reg"/>
    <property type="match status" value="1"/>
</dbReference>
<gene>
    <name evidence="4" type="ORF">DP114_19230</name>
</gene>
<dbReference type="EMBL" id="CP030118">
    <property type="protein sequence ID" value="QDL09748.1"/>
    <property type="molecule type" value="Genomic_DNA"/>
</dbReference>
<name>A0A856MGA9_9CYAN</name>
<dbReference type="PANTHER" id="PTHR44591">
    <property type="entry name" value="STRESS RESPONSE REGULATOR PROTEIN 1"/>
    <property type="match status" value="1"/>
</dbReference>
<sequence length="124" mass="14453">MKIMVVDDEQDVQFLFEQKFRRELKKNLISLDFTLSAEEALKKIQSQTKLIECLSLILADINMPGMNGLQLLKIIKQNFPNLKVFIITAYDDEDNYLIAKKYGADEYITKPIQFDKLKEKIFSA</sequence>
<accession>A0A856MGA9</accession>
<evidence type="ECO:0000259" key="3">
    <source>
        <dbReference type="PROSITE" id="PS50110"/>
    </source>
</evidence>
<organism evidence="4 5">
    <name type="scientific">Brasilonema sennae CENA114</name>
    <dbReference type="NCBI Taxonomy" id="415709"/>
    <lineage>
        <taxon>Bacteria</taxon>
        <taxon>Bacillati</taxon>
        <taxon>Cyanobacteriota</taxon>
        <taxon>Cyanophyceae</taxon>
        <taxon>Nostocales</taxon>
        <taxon>Scytonemataceae</taxon>
        <taxon>Brasilonema</taxon>
        <taxon>Bromeliae group (in: Brasilonema)</taxon>
    </lineage>
</organism>
<reference evidence="4 5" key="1">
    <citation type="submission" date="2018-06" db="EMBL/GenBank/DDBJ databases">
        <title>Comparative genomics of Brasilonema spp. strains.</title>
        <authorList>
            <person name="Alvarenga D.O."/>
            <person name="Fiore M.F."/>
            <person name="Varani A.M."/>
        </authorList>
    </citation>
    <scope>NUCLEOTIDE SEQUENCE [LARGE SCALE GENOMIC DNA]</scope>
    <source>
        <strain evidence="4 5">CENA114</strain>
    </source>
</reference>
<dbReference type="Gene3D" id="3.40.50.2300">
    <property type="match status" value="1"/>
</dbReference>
<proteinExistence type="predicted"/>
<feature type="domain" description="Response regulatory" evidence="3">
    <location>
        <begin position="2"/>
        <end position="124"/>
    </location>
</feature>
<dbReference type="InterPro" id="IPR050595">
    <property type="entry name" value="Bact_response_regulator"/>
</dbReference>
<dbReference type="RefSeq" id="WP_171976861.1">
    <property type="nucleotide sequence ID" value="NZ_CAWOXK010000001.1"/>
</dbReference>
<dbReference type="Proteomes" id="UP000503129">
    <property type="component" value="Chromosome"/>
</dbReference>
<protein>
    <submittedName>
        <fullName evidence="4">Response regulator</fullName>
    </submittedName>
</protein>
<evidence type="ECO:0000256" key="2">
    <source>
        <dbReference type="PROSITE-ProRule" id="PRU00169"/>
    </source>
</evidence>
<keyword evidence="1 2" id="KW-0597">Phosphoprotein</keyword>
<keyword evidence="5" id="KW-1185">Reference proteome</keyword>
<evidence type="ECO:0000313" key="5">
    <source>
        <dbReference type="Proteomes" id="UP000503129"/>
    </source>
</evidence>
<evidence type="ECO:0000256" key="1">
    <source>
        <dbReference type="ARBA" id="ARBA00022553"/>
    </source>
</evidence>
<dbReference type="PANTHER" id="PTHR44591:SF3">
    <property type="entry name" value="RESPONSE REGULATORY DOMAIN-CONTAINING PROTEIN"/>
    <property type="match status" value="1"/>
</dbReference>
<dbReference type="GO" id="GO:0000160">
    <property type="term" value="P:phosphorelay signal transduction system"/>
    <property type="evidence" value="ECO:0007669"/>
    <property type="project" value="InterPro"/>
</dbReference>
<dbReference type="InterPro" id="IPR001789">
    <property type="entry name" value="Sig_transdc_resp-reg_receiver"/>
</dbReference>
<dbReference type="CDD" id="cd00156">
    <property type="entry name" value="REC"/>
    <property type="match status" value="1"/>
</dbReference>
<dbReference type="SMART" id="SM00448">
    <property type="entry name" value="REC"/>
    <property type="match status" value="1"/>
</dbReference>
<evidence type="ECO:0000313" key="4">
    <source>
        <dbReference type="EMBL" id="QDL09748.1"/>
    </source>
</evidence>
<dbReference type="InterPro" id="IPR011006">
    <property type="entry name" value="CheY-like_superfamily"/>
</dbReference>
<dbReference type="KEGG" id="bsen:DP114_19230"/>
<dbReference type="PROSITE" id="PS50110">
    <property type="entry name" value="RESPONSE_REGULATORY"/>
    <property type="match status" value="1"/>
</dbReference>
<dbReference type="AlphaFoldDB" id="A0A856MGA9"/>